<dbReference type="RefSeq" id="WP_073790842.1">
    <property type="nucleotide sequence ID" value="NZ_CP109290.1"/>
</dbReference>
<sequence length="143" mass="14484">MSAHPTPSRRALLQGAAAIPVVGLGLAACSTEGSGRAATATPTAPVDLGPEGQVAKGTTRLFKDQKVVVTRARDGALTAYGSVCTHAACPINKMEGTTLICPCHGSRFDATSGEVLKSPATVPLPQVPVRVENGRLVAGPTEA</sequence>
<keyword evidence="12" id="KW-1185">Reference proteome</keyword>
<accession>A0A1Q4V529</accession>
<dbReference type="GO" id="GO:0016020">
    <property type="term" value="C:membrane"/>
    <property type="evidence" value="ECO:0007669"/>
    <property type="project" value="InterPro"/>
</dbReference>
<dbReference type="GO" id="GO:0046872">
    <property type="term" value="F:metal ion binding"/>
    <property type="evidence" value="ECO:0007669"/>
    <property type="project" value="UniProtKB-KW"/>
</dbReference>
<dbReference type="Proteomes" id="UP000186455">
    <property type="component" value="Unassembled WGS sequence"/>
</dbReference>
<evidence type="ECO:0000313" key="12">
    <source>
        <dbReference type="Proteomes" id="UP000186455"/>
    </source>
</evidence>
<evidence type="ECO:0000256" key="1">
    <source>
        <dbReference type="ARBA" id="ARBA00002494"/>
    </source>
</evidence>
<dbReference type="InterPro" id="IPR036922">
    <property type="entry name" value="Rieske_2Fe-2S_sf"/>
</dbReference>
<dbReference type="InterPro" id="IPR006311">
    <property type="entry name" value="TAT_signal"/>
</dbReference>
<dbReference type="InterPro" id="IPR014349">
    <property type="entry name" value="Rieske_Fe-S_prot"/>
</dbReference>
<name>A0A1Q4V529_9ACTN</name>
<evidence type="ECO:0000313" key="11">
    <source>
        <dbReference type="EMBL" id="OKH92927.1"/>
    </source>
</evidence>
<evidence type="ECO:0000256" key="3">
    <source>
        <dbReference type="ARBA" id="ARBA00022714"/>
    </source>
</evidence>
<keyword evidence="5" id="KW-0408">Iron</keyword>
<comment type="caution">
    <text evidence="11">The sequence shown here is derived from an EMBL/GenBank/DDBJ whole genome shotgun (WGS) entry which is preliminary data.</text>
</comment>
<evidence type="ECO:0000256" key="9">
    <source>
        <dbReference type="ARBA" id="ARBA00034078"/>
    </source>
</evidence>
<dbReference type="GeneID" id="96795700"/>
<protein>
    <recommendedName>
        <fullName evidence="2">Cytochrome bc1 complex Rieske iron-sulfur subunit</fullName>
    </recommendedName>
    <alternativeName>
        <fullName evidence="8">Cytochrome bc1 reductase complex subunit QcrA</fullName>
    </alternativeName>
</protein>
<proteinExistence type="predicted"/>
<organism evidence="11 12">
    <name type="scientific">Streptomyces uncialis</name>
    <dbReference type="NCBI Taxonomy" id="1048205"/>
    <lineage>
        <taxon>Bacteria</taxon>
        <taxon>Bacillati</taxon>
        <taxon>Actinomycetota</taxon>
        <taxon>Actinomycetes</taxon>
        <taxon>Kitasatosporales</taxon>
        <taxon>Streptomycetaceae</taxon>
        <taxon>Streptomyces</taxon>
    </lineage>
</organism>
<dbReference type="PROSITE" id="PS51318">
    <property type="entry name" value="TAT"/>
    <property type="match status" value="1"/>
</dbReference>
<dbReference type="GO" id="GO:0016705">
    <property type="term" value="F:oxidoreductase activity, acting on paired donors, with incorporation or reduction of molecular oxygen"/>
    <property type="evidence" value="ECO:0007669"/>
    <property type="project" value="UniProtKB-ARBA"/>
</dbReference>
<dbReference type="SUPFAM" id="SSF50022">
    <property type="entry name" value="ISP domain"/>
    <property type="match status" value="1"/>
</dbReference>
<evidence type="ECO:0000256" key="5">
    <source>
        <dbReference type="ARBA" id="ARBA00023004"/>
    </source>
</evidence>
<keyword evidence="3" id="KW-0001">2Fe-2S</keyword>
<reference evidence="11 12" key="1">
    <citation type="submission" date="2015-06" db="EMBL/GenBank/DDBJ databases">
        <title>Cloning and characterization of the uncialamcin biosynthetic gene cluster.</title>
        <authorList>
            <person name="Yan X."/>
            <person name="Huang T."/>
            <person name="Ge H."/>
            <person name="Shen B."/>
        </authorList>
    </citation>
    <scope>NUCLEOTIDE SEQUENCE [LARGE SCALE GENOMIC DNA]</scope>
    <source>
        <strain evidence="11 12">DCA2648</strain>
    </source>
</reference>
<dbReference type="STRING" id="1048205.AB852_20665"/>
<evidence type="ECO:0000256" key="2">
    <source>
        <dbReference type="ARBA" id="ARBA00015816"/>
    </source>
</evidence>
<evidence type="ECO:0000256" key="6">
    <source>
        <dbReference type="ARBA" id="ARBA00023014"/>
    </source>
</evidence>
<keyword evidence="6" id="KW-0411">Iron-sulfur</keyword>
<dbReference type="GO" id="GO:0051537">
    <property type="term" value="F:2 iron, 2 sulfur cluster binding"/>
    <property type="evidence" value="ECO:0007669"/>
    <property type="project" value="UniProtKB-KW"/>
</dbReference>
<dbReference type="PRINTS" id="PR00162">
    <property type="entry name" value="RIESKE"/>
</dbReference>
<dbReference type="FunFam" id="2.102.10.10:FF:000016">
    <property type="entry name" value="Nitrite reductase/ring-hydroxylating ferredoxin subunit"/>
    <property type="match status" value="1"/>
</dbReference>
<dbReference type="GO" id="GO:0004497">
    <property type="term" value="F:monooxygenase activity"/>
    <property type="evidence" value="ECO:0007669"/>
    <property type="project" value="UniProtKB-ARBA"/>
</dbReference>
<keyword evidence="7" id="KW-1015">Disulfide bond</keyword>
<dbReference type="Gene3D" id="2.102.10.10">
    <property type="entry name" value="Rieske [2Fe-2S] iron-sulphur domain"/>
    <property type="match status" value="1"/>
</dbReference>
<dbReference type="CDD" id="cd03467">
    <property type="entry name" value="Rieske"/>
    <property type="match status" value="1"/>
</dbReference>
<evidence type="ECO:0000256" key="7">
    <source>
        <dbReference type="ARBA" id="ARBA00023157"/>
    </source>
</evidence>
<dbReference type="Pfam" id="PF00355">
    <property type="entry name" value="Rieske"/>
    <property type="match status" value="1"/>
</dbReference>
<feature type="domain" description="Rieske" evidence="10">
    <location>
        <begin position="40"/>
        <end position="138"/>
    </location>
</feature>
<comment type="function">
    <text evidence="1">Iron-sulfur subunit of the cytochrome bc1 complex, an essential component of the respiratory electron transport chain required for ATP synthesis. The bc1 complex catalyzes the oxidation of menaquinol and the reduction of cytochrome c in the respiratory chain. The bc1 complex operates through a Q-cycle mechanism that couples electron transfer to generation of the proton gradient that drives ATP synthesis.</text>
</comment>
<evidence type="ECO:0000256" key="4">
    <source>
        <dbReference type="ARBA" id="ARBA00022723"/>
    </source>
</evidence>
<keyword evidence="4" id="KW-0479">Metal-binding</keyword>
<evidence type="ECO:0000259" key="10">
    <source>
        <dbReference type="PROSITE" id="PS51296"/>
    </source>
</evidence>
<dbReference type="EMBL" id="LFBV01000005">
    <property type="protein sequence ID" value="OKH92927.1"/>
    <property type="molecule type" value="Genomic_DNA"/>
</dbReference>
<evidence type="ECO:0000256" key="8">
    <source>
        <dbReference type="ARBA" id="ARBA00029586"/>
    </source>
</evidence>
<dbReference type="AlphaFoldDB" id="A0A1Q4V529"/>
<dbReference type="PANTHER" id="PTHR10134">
    <property type="entry name" value="CYTOCHROME B-C1 COMPLEX SUBUNIT RIESKE, MITOCHONDRIAL"/>
    <property type="match status" value="1"/>
</dbReference>
<dbReference type="PROSITE" id="PS51296">
    <property type="entry name" value="RIESKE"/>
    <property type="match status" value="1"/>
</dbReference>
<dbReference type="InterPro" id="IPR017941">
    <property type="entry name" value="Rieske_2Fe-2S"/>
</dbReference>
<gene>
    <name evidence="11" type="ORF">AB852_20665</name>
</gene>
<comment type="cofactor">
    <cofactor evidence="9">
        <name>[2Fe-2S] cluster</name>
        <dbReference type="ChEBI" id="CHEBI:190135"/>
    </cofactor>
</comment>
<dbReference type="InterPro" id="IPR005805">
    <property type="entry name" value="Rieske_Fe-S_prot_C"/>
</dbReference>